<feature type="compositionally biased region" description="Polar residues" evidence="1">
    <location>
        <begin position="2857"/>
        <end position="2871"/>
    </location>
</feature>
<dbReference type="NCBIfam" id="TIGR04226">
    <property type="entry name" value="RrgB_K2N_iso_D2"/>
    <property type="match status" value="9"/>
</dbReference>
<feature type="region of interest" description="Disordered" evidence="1">
    <location>
        <begin position="2546"/>
        <end position="2567"/>
    </location>
</feature>
<dbReference type="InterPro" id="IPR001434">
    <property type="entry name" value="OmcB-like_DUF11"/>
</dbReference>
<feature type="domain" description="DUF11" evidence="3">
    <location>
        <begin position="2441"/>
        <end position="2549"/>
    </location>
</feature>
<evidence type="ECO:0000313" key="5">
    <source>
        <dbReference type="EMBL" id="OEG14787.1"/>
    </source>
</evidence>
<dbReference type="PANTHER" id="PTHR34819">
    <property type="entry name" value="LARGE CYSTEINE-RICH PERIPLASMIC PROTEIN OMCB"/>
    <property type="match status" value="1"/>
</dbReference>
<dbReference type="STRING" id="903983.BCR23_11875"/>
<organism evidence="5 6">
    <name type="scientific">Enterococcus quebecensis</name>
    <dbReference type="NCBI Taxonomy" id="903983"/>
    <lineage>
        <taxon>Bacteria</taxon>
        <taxon>Bacillati</taxon>
        <taxon>Bacillota</taxon>
        <taxon>Bacilli</taxon>
        <taxon>Lactobacillales</taxon>
        <taxon>Enterococcaceae</taxon>
        <taxon>Enterococcus</taxon>
    </lineage>
</organism>
<feature type="domain" description="DUF11" evidence="3">
    <location>
        <begin position="2151"/>
        <end position="2256"/>
    </location>
</feature>
<feature type="domain" description="DUF11" evidence="3">
    <location>
        <begin position="1289"/>
        <end position="1398"/>
    </location>
</feature>
<dbReference type="Proteomes" id="UP000094764">
    <property type="component" value="Unassembled WGS sequence"/>
</dbReference>
<sequence>MDQKQNFKLVEKIATWFMLLILVFQVITSGLFGVIAQAESSVGDLLLINEQGTPINNLTLEKGEVKVIGVKTTNKEDSSVQVNLGGLHLKQDQTNEKNAGNPVSIAYSEEASNVIASWQTTPTVTQDKSVDEQAATENNQINPILEDPVTQFVNNQAWLVVEGTEAGTYQVQARSSRSTGIGMSDPLVVTVKEKVVESSDEVTEELKENKATKEGKKVERSKASLRRNTKAVSSVTSQVWDLNTSDWGTANEITDFRQYNYGIKYNIQLTLDNEEAKNEIAIDPSLVNHTNNVPWAIISEDSVSGSNPAGSPADVVFEFGTIILEPNGAGNYQLSFVVKFSEDINAFKGLDVEGTFNEFTLTLDSENQTQEVKTKAVFPQPYYLIFTDSKNPTSPIIQKKIQFKLIRKSDGSIQTYTTEGDTGNPDRSFGAWLNIIEGDYDIKVEKIEDDMYLPKTDKVEGSINKFVPNWTGSLKGINLVRIEPAINTKISFDKENDNYYSDVVKSTQEISKDTEKNGTDPIRFIFASENTGTNMLPKNEVKIYRVSNGSEVDVVRVPWNQVWKPVKDISGADTYRLSYEYQLSSPLLDDEKIFMETDWQLLEKDPEKALVTSNYQLSITIQGIDKNDVGSNRDPIVATTNAYARTATESLAKKEVLKNGKDINDQTLVVGDTITYRMTLQALSDEETAQLKVGQWFEDQLPQGISWDPNDLFVTMTTASAGKQTIRKSNYSLNSSGLLRIDMNKITFSPNNLLYISKDKPEASKLIFEITGKVTNAASGVLENQATFNTQRRTDDFKVDSWEQDAPTKTNKVSNTVKPEVKLEKHVYAEDPRTTADQEDAKVLYADKSFFYSIDANLTPESGAMYNGVIEDDIPDKLELQGNYALLINGTEVALPQEAIEVADQKVKFDFSKVPELSPMLNTQKVTLIIEVKADASLVNTGIDTVNKASIKGTDKQGVSPTKAESQVGVRFVYPPGDLSIEKSVGKTVNNEFAPLKDKSPVKVGDTITYQLIVKNPAAVGTIVRAVHAKDNVPKGLEIVPDSINVKVSKGDQEESNKGTNLGNGQSIDVLIGDLMGGEQAEVTFDVIVTKEASGELKNIASASGKIDEVPNGPDINKDTEKNPSTELGIKPNPALTKTVSQKKAYKGQKLTYTIVATNENGAPIIKGKISDSLPGEVKYVSGTTVVDKVAIDDTLFGWANDKRSFEYSELTIDAEKTITITFEVEVTTDEVKADILNTAKFNGEYQVNTEKTEAIEESSASADFETVRQNGELAIKKEVSQNSVDRHDKVVKVGDIIEYKLIVENTTKDPSIIHNVKVTDTIPVGLVYQDNTLKVNGKEPAEGSKVEKNSLLVIIGDITEETKPIEITFNVKVTKEALAVTKNEAMASGETLKDPTDLDSTKLTQETDSNEVIIHKQPDPIIKKEILDPSDAKVFNGDEITYQISVANGTLENKETLGGLHNAKVTDELDSNLEYVDESTTVGGIKISDTGVWTNNKNFTYTFNEVIPAGESRTITFRVKVSEKAKGKINNSATIIGLDQDKNELPKVDHNVDVAVYPKPGKLEIEKLVFNKENTEIENGIVAKDSIVTYQLAIKNTVTGTSEVLNATIEDKIPAGLEYQKDSLRVVEKPATVTVKELTVSNSPDTVKAVVEKLNGEEKVIIEFKAKATAQSGSVITNQGSAKGQVTQTPGGELTNLDPVEDTVVIYKAPDPKITKKVIEPTSKEVIKGSQVTYELVITNGDKNTGELLNGQVTDVLPEGLKYVSGTTKINGQKATPEEENSWAEDNKTFKYNLPSPYLGGTETKITFTVEITKGDKSEDIGKPITNEASLTGQDKEKTSYTPDNGKDVVTPIRKDGKLAIKKSVIKDNENIHDKVVSVNDIIEYKLVVENTEKLPSEVNNVIVTDNIPDGLEYQNGTLVIEGADSSAKGQVTGNVLTAELNTLTEGQIVTISFKVKVTEKSKGVINNIALVSGKVKPIDGSSSVDVKSDDDVTVNRTPDPKIKKSIVTPTNNIVTKGDQIKYRLVVTNGDKNTGVLKNGTVTDTLVSGLKHVANTTTMNGQSVDESNWISETLTVDLPASYEGGSDPITIEFIVVVETNELGTISNTAEVSGQDITDTGNYSDTGKVDIKVVPKAGELNLKKTVTKDDKDVHDKIIRVGDIITYTMVVENPVTDPSQVKDVILKDLIPEGLEYQPTTLKVNGMLKPDSHITGQTLTINLGVIKEKAKVTVTFDVKVTAAAKGKITNIATVSGTVTPPGQEDTTLPNLTEKVENSKIPEPKIQKTVIDGSNNEINAPKVIKGQEVIYQLVVTNGTETTGILYDGVVKDTLESSLEYVAGTTKVNGKKVTDEVAGWSGNNLNYKLPKEFIGGEKLVITFTVKVTSSELGLITNTGDITGKDSEKSPDTDYNHSDPVDIEVIRGTGDPKISKEVWSEDESQDLNNQVVKAGTTIQYNLIVENKNQEPSEVRNTTVTDIIPAGLTYVQGTLTLENTLVGDENIVGQQLTLDVGTLIEGQKKVISFKVVVTDAAKGISKNIAYVTGKTTDKTGSDKELPKTPSNPVNIHKPADPEIKKSIVGAREVTIGSDIVYRLEVSNGTSENGELLEGVVSDELPEGLVYKARTTKVDKKLVNDEQVWKDNTLNYHLSSTFKGGEVTVIEFTATVNKLGSINNTASVRGTDFSKSSYDENGVVSVTAVAKPDPSIEKSVKELNANEFAAESDKIEVKANDHLIYRLVVKNGTVDSGTLFNAKVEDRLPAGLTYVANSTTINGATTLSDAEHWKNNVFTYVQPIMAPGEVLDIQFEVKVNETMSDQQIKNTATLTGKDLGTVEYNGQSDVSVLVKVDPPIEDPFEDPLTTTIERSLPNTSTKSKSDARSYPRTGEMEDQISWLGYVLIVNLAVFSLFKRKEKKDKML</sequence>
<feature type="region of interest" description="Disordered" evidence="1">
    <location>
        <begin position="1818"/>
        <end position="1849"/>
    </location>
</feature>
<keyword evidence="2" id="KW-0472">Membrane</keyword>
<proteinExistence type="predicted"/>
<dbReference type="SUPFAM" id="SSF49401">
    <property type="entry name" value="Bacterial adhesins"/>
    <property type="match status" value="7"/>
</dbReference>
<dbReference type="InterPro" id="IPR047589">
    <property type="entry name" value="DUF11_rpt"/>
</dbReference>
<dbReference type="RefSeq" id="WP_069636019.1">
    <property type="nucleotide sequence ID" value="NZ_JXKZ01000011.1"/>
</dbReference>
<evidence type="ECO:0000256" key="2">
    <source>
        <dbReference type="SAM" id="Phobius"/>
    </source>
</evidence>
<feature type="transmembrane region" description="Helical" evidence="2">
    <location>
        <begin position="2889"/>
        <end position="2906"/>
    </location>
</feature>
<feature type="domain" description="DUF11" evidence="3">
    <location>
        <begin position="1873"/>
        <end position="1976"/>
    </location>
</feature>
<dbReference type="InterPro" id="IPR051172">
    <property type="entry name" value="Chlamydia_OmcB"/>
</dbReference>
<feature type="compositionally biased region" description="Basic and acidic residues" evidence="1">
    <location>
        <begin position="2398"/>
        <end position="2413"/>
    </location>
</feature>
<protein>
    <recommendedName>
        <fullName evidence="7">Gram-positive cocci surface proteins LPxTG domain-containing protein</fullName>
    </recommendedName>
</protein>
<dbReference type="Pfam" id="PF01345">
    <property type="entry name" value="DUF11"/>
    <property type="match status" value="10"/>
</dbReference>
<feature type="domain" description="DUF11" evidence="3">
    <location>
        <begin position="1135"/>
        <end position="1245"/>
    </location>
</feature>
<evidence type="ECO:0000313" key="6">
    <source>
        <dbReference type="Proteomes" id="UP000094764"/>
    </source>
</evidence>
<feature type="region of interest" description="Disordered" evidence="1">
    <location>
        <begin position="2853"/>
        <end position="2880"/>
    </location>
</feature>
<evidence type="ECO:0000259" key="3">
    <source>
        <dbReference type="Pfam" id="PF01345"/>
    </source>
</evidence>
<keyword evidence="6" id="KW-1185">Reference proteome</keyword>
<feature type="domain" description="DUF11" evidence="3">
    <location>
        <begin position="1431"/>
        <end position="1544"/>
    </location>
</feature>
<evidence type="ECO:0000259" key="4">
    <source>
        <dbReference type="Pfam" id="PF17998"/>
    </source>
</evidence>
<evidence type="ECO:0000256" key="1">
    <source>
        <dbReference type="SAM" id="MobiDB-lite"/>
    </source>
</evidence>
<reference evidence="6" key="1">
    <citation type="submission" date="2016-09" db="EMBL/GenBank/DDBJ databases">
        <authorList>
            <person name="Gulvik C.A."/>
        </authorList>
    </citation>
    <scope>NUCLEOTIDE SEQUENCE [LARGE SCALE GENOMIC DNA]</scope>
    <source>
        <strain evidence="6">LMG 26306</strain>
    </source>
</reference>
<dbReference type="Pfam" id="PF17998">
    <property type="entry name" value="AgI_II_C2"/>
    <property type="match status" value="1"/>
</dbReference>
<feature type="domain" description="DUF11" evidence="3">
    <location>
        <begin position="2573"/>
        <end position="2684"/>
    </location>
</feature>
<dbReference type="InterPro" id="IPR008966">
    <property type="entry name" value="Adhesion_dom_sf"/>
</dbReference>
<accession>A0A1E5GQ12</accession>
<feature type="region of interest" description="Disordered" evidence="1">
    <location>
        <begin position="1105"/>
        <end position="1127"/>
    </location>
</feature>
<feature type="compositionally biased region" description="Basic and acidic residues" evidence="1">
    <location>
        <begin position="2546"/>
        <end position="2556"/>
    </location>
</feature>
<dbReference type="NCBIfam" id="TIGR01451">
    <property type="entry name" value="B_ant_repeat"/>
    <property type="match status" value="11"/>
</dbReference>
<dbReference type="InterPro" id="IPR026345">
    <property type="entry name" value="Adh_isopep-form_adh_dom"/>
</dbReference>
<gene>
    <name evidence="5" type="ORF">BCR23_11875</name>
</gene>
<feature type="domain" description="Adhesin isopeptide-forming adherence" evidence="4">
    <location>
        <begin position="653"/>
        <end position="795"/>
    </location>
</feature>
<dbReference type="EMBL" id="MIKB01000018">
    <property type="protein sequence ID" value="OEG14787.1"/>
    <property type="molecule type" value="Genomic_DNA"/>
</dbReference>
<feature type="domain" description="DUF11" evidence="3">
    <location>
        <begin position="2010"/>
        <end position="2127"/>
    </location>
</feature>
<comment type="caution">
    <text evidence="5">The sequence shown here is derived from an EMBL/GenBank/DDBJ whole genome shotgun (WGS) entry which is preliminary data.</text>
</comment>
<feature type="domain" description="DUF11" evidence="3">
    <location>
        <begin position="2722"/>
        <end position="2840"/>
    </location>
</feature>
<dbReference type="PANTHER" id="PTHR34819:SF3">
    <property type="entry name" value="CELL SURFACE PROTEIN"/>
    <property type="match status" value="1"/>
</dbReference>
<keyword evidence="2" id="KW-1133">Transmembrane helix</keyword>
<feature type="domain" description="DUF11" evidence="3">
    <location>
        <begin position="998"/>
        <end position="1108"/>
    </location>
</feature>
<keyword evidence="2" id="KW-0812">Transmembrane</keyword>
<name>A0A1E5GQ12_9ENTE</name>
<dbReference type="InterPro" id="IPR026466">
    <property type="entry name" value="Fim_isopep_form_D2_dom"/>
</dbReference>
<evidence type="ECO:0008006" key="7">
    <source>
        <dbReference type="Google" id="ProtNLM"/>
    </source>
</evidence>
<feature type="region of interest" description="Disordered" evidence="1">
    <location>
        <begin position="2394"/>
        <end position="2413"/>
    </location>
</feature>
<feature type="transmembrane region" description="Helical" evidence="2">
    <location>
        <begin position="13"/>
        <end position="36"/>
    </location>
</feature>
<dbReference type="Gene3D" id="2.60.40.740">
    <property type="match status" value="12"/>
</dbReference>